<keyword evidence="10" id="KW-0186">Copper</keyword>
<dbReference type="PRINTS" id="PR01166">
    <property type="entry name" value="CYCOXIDASEII"/>
</dbReference>
<comment type="catalytic activity">
    <reaction evidence="12">
        <text>4 Fe(II)-[cytochrome c] + O2 + 8 H(+)(in) = 4 Fe(III)-[cytochrome c] + 2 H2O + 4 H(+)(out)</text>
        <dbReference type="Rhea" id="RHEA:11436"/>
        <dbReference type="Rhea" id="RHEA-COMP:10350"/>
        <dbReference type="Rhea" id="RHEA-COMP:14399"/>
        <dbReference type="ChEBI" id="CHEBI:15377"/>
        <dbReference type="ChEBI" id="CHEBI:15378"/>
        <dbReference type="ChEBI" id="CHEBI:15379"/>
        <dbReference type="ChEBI" id="CHEBI:29033"/>
        <dbReference type="ChEBI" id="CHEBI:29034"/>
        <dbReference type="EC" id="7.1.1.9"/>
    </reaction>
</comment>
<dbReference type="InterPro" id="IPR045187">
    <property type="entry name" value="CcO_II"/>
</dbReference>
<keyword evidence="11 14" id="KW-0472">Membrane</keyword>
<feature type="domain" description="Cytochrome oxidase subunit II copper A binding" evidence="15">
    <location>
        <begin position="112"/>
        <end position="254"/>
    </location>
</feature>
<comment type="subcellular location">
    <subcellularLocation>
        <location evidence="1">Membrane</location>
        <topology evidence="1">Multi-pass membrane protein</topology>
    </subcellularLocation>
</comment>
<reference evidence="16 17" key="1">
    <citation type="submission" date="2018-08" db="EMBL/GenBank/DDBJ databases">
        <title>Genome sequence of Methylocystis hirsuta CSC1, a methanotroph able to accumulate PHAs.</title>
        <authorList>
            <person name="Bordel S."/>
            <person name="Rodriguez E."/>
            <person name="Gancedo J."/>
            <person name="Munoz R."/>
        </authorList>
    </citation>
    <scope>NUCLEOTIDE SEQUENCE [LARGE SCALE GENOMIC DNA]</scope>
    <source>
        <strain evidence="16 17">CSC1</strain>
    </source>
</reference>
<dbReference type="Gene3D" id="1.10.287.90">
    <property type="match status" value="1"/>
</dbReference>
<evidence type="ECO:0000256" key="11">
    <source>
        <dbReference type="ARBA" id="ARBA00023136"/>
    </source>
</evidence>
<evidence type="ECO:0000256" key="7">
    <source>
        <dbReference type="ARBA" id="ARBA00022967"/>
    </source>
</evidence>
<dbReference type="PANTHER" id="PTHR22888">
    <property type="entry name" value="CYTOCHROME C OXIDASE, SUBUNIT II"/>
    <property type="match status" value="1"/>
</dbReference>
<dbReference type="GO" id="GO:0016020">
    <property type="term" value="C:membrane"/>
    <property type="evidence" value="ECO:0007669"/>
    <property type="project" value="UniProtKB-SubCell"/>
</dbReference>
<dbReference type="PANTHER" id="PTHR22888:SF9">
    <property type="entry name" value="CYTOCHROME C OXIDASE SUBUNIT 2"/>
    <property type="match status" value="1"/>
</dbReference>
<evidence type="ECO:0000256" key="10">
    <source>
        <dbReference type="ARBA" id="ARBA00023008"/>
    </source>
</evidence>
<dbReference type="GO" id="GO:0042773">
    <property type="term" value="P:ATP synthesis coupled electron transport"/>
    <property type="evidence" value="ECO:0007669"/>
    <property type="project" value="TreeGrafter"/>
</dbReference>
<dbReference type="PROSITE" id="PS00078">
    <property type="entry name" value="COX2"/>
    <property type="match status" value="1"/>
</dbReference>
<dbReference type="GO" id="GO:0004129">
    <property type="term" value="F:cytochrome-c oxidase activity"/>
    <property type="evidence" value="ECO:0007669"/>
    <property type="project" value="UniProtKB-EC"/>
</dbReference>
<evidence type="ECO:0000256" key="6">
    <source>
        <dbReference type="ARBA" id="ARBA00022723"/>
    </source>
</evidence>
<keyword evidence="9 14" id="KW-1133">Transmembrane helix</keyword>
<evidence type="ECO:0000256" key="1">
    <source>
        <dbReference type="ARBA" id="ARBA00004141"/>
    </source>
</evidence>
<dbReference type="EMBL" id="QWDD01000001">
    <property type="protein sequence ID" value="RNJ48755.1"/>
    <property type="molecule type" value="Genomic_DNA"/>
</dbReference>
<dbReference type="RefSeq" id="WP_123174751.1">
    <property type="nucleotide sequence ID" value="NZ_QWDD01000001.1"/>
</dbReference>
<dbReference type="EC" id="7.1.1.9" evidence="3"/>
<dbReference type="InterPro" id="IPR002429">
    <property type="entry name" value="CcO_II-like_C"/>
</dbReference>
<evidence type="ECO:0000256" key="3">
    <source>
        <dbReference type="ARBA" id="ARBA00012949"/>
    </source>
</evidence>
<keyword evidence="6" id="KW-0479">Metal-binding</keyword>
<evidence type="ECO:0000256" key="8">
    <source>
        <dbReference type="ARBA" id="ARBA00022982"/>
    </source>
</evidence>
<evidence type="ECO:0000256" key="2">
    <source>
        <dbReference type="ARBA" id="ARBA00007866"/>
    </source>
</evidence>
<dbReference type="InterPro" id="IPR001505">
    <property type="entry name" value="Copper_CuA"/>
</dbReference>
<feature type="region of interest" description="Disordered" evidence="13">
    <location>
        <begin position="254"/>
        <end position="275"/>
    </location>
</feature>
<dbReference type="Pfam" id="PF00116">
    <property type="entry name" value="COX2"/>
    <property type="match status" value="1"/>
</dbReference>
<proteinExistence type="inferred from homology"/>
<comment type="caution">
    <text evidence="16">The sequence shown here is derived from an EMBL/GenBank/DDBJ whole genome shotgun (WGS) entry which is preliminary data.</text>
</comment>
<keyword evidence="8" id="KW-0249">Electron transport</keyword>
<dbReference type="Proteomes" id="UP000268623">
    <property type="component" value="Unassembled WGS sequence"/>
</dbReference>
<dbReference type="Gene3D" id="2.60.40.420">
    <property type="entry name" value="Cupredoxins - blue copper proteins"/>
    <property type="match status" value="1"/>
</dbReference>
<evidence type="ECO:0000256" key="9">
    <source>
        <dbReference type="ARBA" id="ARBA00022989"/>
    </source>
</evidence>
<evidence type="ECO:0000313" key="16">
    <source>
        <dbReference type="EMBL" id="RNJ48755.1"/>
    </source>
</evidence>
<feature type="transmembrane region" description="Helical" evidence="14">
    <location>
        <begin position="83"/>
        <end position="104"/>
    </location>
</feature>
<protein>
    <recommendedName>
        <fullName evidence="3">cytochrome-c oxidase</fullName>
        <ecNumber evidence="3">7.1.1.9</ecNumber>
    </recommendedName>
</protein>
<evidence type="ECO:0000256" key="14">
    <source>
        <dbReference type="SAM" id="Phobius"/>
    </source>
</evidence>
<comment type="similarity">
    <text evidence="2">Belongs to the cytochrome c oxidase subunit 2 family.</text>
</comment>
<dbReference type="OrthoDB" id="9781261at2"/>
<organism evidence="16 17">
    <name type="scientific">Methylocystis hirsuta</name>
    <dbReference type="NCBI Taxonomy" id="369798"/>
    <lineage>
        <taxon>Bacteria</taxon>
        <taxon>Pseudomonadati</taxon>
        <taxon>Pseudomonadota</taxon>
        <taxon>Alphaproteobacteria</taxon>
        <taxon>Hyphomicrobiales</taxon>
        <taxon>Methylocystaceae</taxon>
        <taxon>Methylocystis</taxon>
    </lineage>
</organism>
<dbReference type="CDD" id="cd13919">
    <property type="entry name" value="CuRO_HCO_II_like_5"/>
    <property type="match status" value="1"/>
</dbReference>
<feature type="compositionally biased region" description="Basic and acidic residues" evidence="13">
    <location>
        <begin position="260"/>
        <end position="275"/>
    </location>
</feature>
<dbReference type="SUPFAM" id="SSF81464">
    <property type="entry name" value="Cytochrome c oxidase subunit II-like, transmembrane region"/>
    <property type="match status" value="1"/>
</dbReference>
<name>A0A3M9XLQ2_9HYPH</name>
<dbReference type="InterPro" id="IPR008972">
    <property type="entry name" value="Cupredoxin"/>
</dbReference>
<keyword evidence="17" id="KW-1185">Reference proteome</keyword>
<gene>
    <name evidence="16" type="ORF">D1O30_03050</name>
</gene>
<keyword evidence="7" id="KW-1278">Translocase</keyword>
<evidence type="ECO:0000259" key="15">
    <source>
        <dbReference type="PROSITE" id="PS50857"/>
    </source>
</evidence>
<dbReference type="SUPFAM" id="SSF49503">
    <property type="entry name" value="Cupredoxins"/>
    <property type="match status" value="1"/>
</dbReference>
<keyword evidence="4" id="KW-0813">Transport</keyword>
<dbReference type="AlphaFoldDB" id="A0A3M9XLQ2"/>
<feature type="transmembrane region" description="Helical" evidence="14">
    <location>
        <begin position="41"/>
        <end position="62"/>
    </location>
</feature>
<dbReference type="GO" id="GO:0005507">
    <property type="term" value="F:copper ion binding"/>
    <property type="evidence" value="ECO:0007669"/>
    <property type="project" value="InterPro"/>
</dbReference>
<dbReference type="InterPro" id="IPR036257">
    <property type="entry name" value="Cyt_c_oxidase_su2_TM_sf"/>
</dbReference>
<evidence type="ECO:0000256" key="12">
    <source>
        <dbReference type="ARBA" id="ARBA00047816"/>
    </source>
</evidence>
<evidence type="ECO:0000256" key="13">
    <source>
        <dbReference type="SAM" id="MobiDB-lite"/>
    </source>
</evidence>
<evidence type="ECO:0000256" key="5">
    <source>
        <dbReference type="ARBA" id="ARBA00022692"/>
    </source>
</evidence>
<keyword evidence="5 14" id="KW-0812">Transmembrane</keyword>
<accession>A0A3M9XLQ2</accession>
<sequence length="275" mass="30508">MSIAIAMLLVVAGSILFHVLSPWRATPIASNWGFIDDTMGLTFLVTTAGFVAVIVFMAYCLYRFRHVPGRRAAYEPENQKLEAWLGIVTTIAVIILLAPGLLVWGQFITVPKDALEIEAVGVQWNWSFRLPGADAQLGSSDVRYIDSTNSLGLSPADPKGQDDLLITSGELHLPLGKPVKVLLRSIDVLHDFYVPEIRAKMDLVPGIVTYFWFTPTKIGEYEILCAAYCGTGHPQMRGKMVIESEADFETWRTAQQTFEQSRKSDASRDKRASAQ</sequence>
<dbReference type="PROSITE" id="PS50857">
    <property type="entry name" value="COX2_CUA"/>
    <property type="match status" value="1"/>
</dbReference>
<evidence type="ECO:0000313" key="17">
    <source>
        <dbReference type="Proteomes" id="UP000268623"/>
    </source>
</evidence>
<evidence type="ECO:0000256" key="4">
    <source>
        <dbReference type="ARBA" id="ARBA00022448"/>
    </source>
</evidence>